<protein>
    <submittedName>
        <fullName evidence="2">Uncharacterized protein</fullName>
    </submittedName>
</protein>
<feature type="compositionally biased region" description="Basic and acidic residues" evidence="1">
    <location>
        <begin position="62"/>
        <end position="75"/>
    </location>
</feature>
<evidence type="ECO:0000256" key="1">
    <source>
        <dbReference type="SAM" id="MobiDB-lite"/>
    </source>
</evidence>
<comment type="caution">
    <text evidence="2">The sequence shown here is derived from an EMBL/GenBank/DDBJ whole genome shotgun (WGS) entry which is preliminary data.</text>
</comment>
<gene>
    <name evidence="2" type="ORF">LCGC14_2752510</name>
</gene>
<feature type="non-terminal residue" evidence="2">
    <location>
        <position position="212"/>
    </location>
</feature>
<evidence type="ECO:0000313" key="2">
    <source>
        <dbReference type="EMBL" id="KKK87511.1"/>
    </source>
</evidence>
<reference evidence="2" key="1">
    <citation type="journal article" date="2015" name="Nature">
        <title>Complex archaea that bridge the gap between prokaryotes and eukaryotes.</title>
        <authorList>
            <person name="Spang A."/>
            <person name="Saw J.H."/>
            <person name="Jorgensen S.L."/>
            <person name="Zaremba-Niedzwiedzka K."/>
            <person name="Martijn J."/>
            <person name="Lind A.E."/>
            <person name="van Eijk R."/>
            <person name="Schleper C."/>
            <person name="Guy L."/>
            <person name="Ettema T.J."/>
        </authorList>
    </citation>
    <scope>NUCLEOTIDE SEQUENCE</scope>
</reference>
<dbReference type="AlphaFoldDB" id="A0A0F9BT22"/>
<proteinExistence type="predicted"/>
<name>A0A0F9BT22_9ZZZZ</name>
<dbReference type="EMBL" id="LAZR01050367">
    <property type="protein sequence ID" value="KKK87511.1"/>
    <property type="molecule type" value="Genomic_DNA"/>
</dbReference>
<organism evidence="2">
    <name type="scientific">marine sediment metagenome</name>
    <dbReference type="NCBI Taxonomy" id="412755"/>
    <lineage>
        <taxon>unclassified sequences</taxon>
        <taxon>metagenomes</taxon>
        <taxon>ecological metagenomes</taxon>
    </lineage>
</organism>
<accession>A0A0F9BT22</accession>
<feature type="region of interest" description="Disordered" evidence="1">
    <location>
        <begin position="56"/>
        <end position="75"/>
    </location>
</feature>
<sequence length="212" mass="24637">MVFGKGSQSNPSEIGRRGGLRKIELGKNKFKELWADEKWRAEKVIKSRKAMLKVRQNQNMSSEERSRFCSEAGKKSREREKRTIEKIKLIRKHGIDCNIMFTLYPSNASELIPLMRFLAMNTEATSFSFDIGVMSGNANSMKNQFTAFDIHNLFTEYDLEKKRLKEEDYSIFFHEKSNFHKLINFENDELYPIVPKNGNVLTGVYSGWNSLS</sequence>